<dbReference type="InterPro" id="IPR051533">
    <property type="entry name" value="WaaL-like"/>
</dbReference>
<evidence type="ECO:0000256" key="1">
    <source>
        <dbReference type="ARBA" id="ARBA00004141"/>
    </source>
</evidence>
<dbReference type="PANTHER" id="PTHR37422">
    <property type="entry name" value="TEICHURONIC ACID BIOSYNTHESIS PROTEIN TUAE"/>
    <property type="match status" value="1"/>
</dbReference>
<feature type="transmembrane region" description="Helical" evidence="5">
    <location>
        <begin position="12"/>
        <end position="31"/>
    </location>
</feature>
<protein>
    <submittedName>
        <fullName evidence="7">O-antigen polymerase</fullName>
    </submittedName>
</protein>
<comment type="subcellular location">
    <subcellularLocation>
        <location evidence="1">Membrane</location>
        <topology evidence="1">Multi-pass membrane protein</topology>
    </subcellularLocation>
</comment>
<feature type="transmembrane region" description="Helical" evidence="5">
    <location>
        <begin position="352"/>
        <end position="375"/>
    </location>
</feature>
<dbReference type="InterPro" id="IPR011990">
    <property type="entry name" value="TPR-like_helical_dom_sf"/>
</dbReference>
<feature type="transmembrane region" description="Helical" evidence="5">
    <location>
        <begin position="412"/>
        <end position="429"/>
    </location>
</feature>
<reference evidence="7" key="1">
    <citation type="journal article" date="2012" name="Environ. Microbiol.">
        <title>Genomic content of uncultured Bacteroidetes from contrasting oceanic provinces in the North Atlantic Ocean.</title>
        <authorList>
            <person name="Gomez-Pereira P.R."/>
            <person name="Schuler M."/>
            <person name="Fuchs B.M."/>
            <person name="Bennke C."/>
            <person name="Teeling H."/>
            <person name="Waldmann J."/>
            <person name="Richter M."/>
            <person name="Barbe V."/>
            <person name="Bataille E."/>
            <person name="Glockner F.O."/>
            <person name="Amann R."/>
        </authorList>
    </citation>
    <scope>NUCLEOTIDE SEQUENCE</scope>
</reference>
<keyword evidence="2 5" id="KW-0812">Transmembrane</keyword>
<feature type="transmembrane region" description="Helical" evidence="5">
    <location>
        <begin position="253"/>
        <end position="271"/>
    </location>
</feature>
<dbReference type="GO" id="GO:0016020">
    <property type="term" value="C:membrane"/>
    <property type="evidence" value="ECO:0007669"/>
    <property type="project" value="UniProtKB-SubCell"/>
</dbReference>
<feature type="domain" description="O-antigen ligase-related" evidence="6">
    <location>
        <begin position="205"/>
        <end position="361"/>
    </location>
</feature>
<dbReference type="PANTHER" id="PTHR37422:SF13">
    <property type="entry name" value="LIPOPOLYSACCHARIDE BIOSYNTHESIS PROTEIN PA4999-RELATED"/>
    <property type="match status" value="1"/>
</dbReference>
<name>H6REP2_9BACT</name>
<evidence type="ECO:0000259" key="6">
    <source>
        <dbReference type="Pfam" id="PF04932"/>
    </source>
</evidence>
<evidence type="ECO:0000256" key="2">
    <source>
        <dbReference type="ARBA" id="ARBA00022692"/>
    </source>
</evidence>
<evidence type="ECO:0000256" key="3">
    <source>
        <dbReference type="ARBA" id="ARBA00022989"/>
    </source>
</evidence>
<feature type="transmembrane region" description="Helical" evidence="5">
    <location>
        <begin position="105"/>
        <end position="124"/>
    </location>
</feature>
<feature type="transmembrane region" description="Helical" evidence="5">
    <location>
        <begin position="131"/>
        <end position="148"/>
    </location>
</feature>
<dbReference type="AlphaFoldDB" id="H6REP2"/>
<feature type="transmembrane region" description="Helical" evidence="5">
    <location>
        <begin position="196"/>
        <end position="216"/>
    </location>
</feature>
<reference evidence="7" key="2">
    <citation type="submission" date="2012-02" db="EMBL/GenBank/DDBJ databases">
        <authorList>
            <person name="Genoscope - CEA"/>
        </authorList>
    </citation>
    <scope>NUCLEOTIDE SEQUENCE</scope>
</reference>
<organism evidence="7">
    <name type="scientific">uncultured Flavobacteriia bacterium</name>
    <dbReference type="NCBI Taxonomy" id="212695"/>
    <lineage>
        <taxon>Bacteria</taxon>
        <taxon>Pseudomonadati</taxon>
        <taxon>Bacteroidota</taxon>
        <taxon>Flavobacteriia</taxon>
        <taxon>environmental samples</taxon>
    </lineage>
</organism>
<feature type="transmembrane region" description="Helical" evidence="5">
    <location>
        <begin position="222"/>
        <end position="241"/>
    </location>
</feature>
<dbReference type="Gene3D" id="1.25.40.10">
    <property type="entry name" value="Tetratricopeptide repeat domain"/>
    <property type="match status" value="2"/>
</dbReference>
<feature type="transmembrane region" description="Helical" evidence="5">
    <location>
        <begin position="441"/>
        <end position="461"/>
    </location>
</feature>
<evidence type="ECO:0000256" key="4">
    <source>
        <dbReference type="ARBA" id="ARBA00023136"/>
    </source>
</evidence>
<feature type="transmembrane region" description="Helical" evidence="5">
    <location>
        <begin position="69"/>
        <end position="93"/>
    </location>
</feature>
<feature type="transmembrane region" description="Helical" evidence="5">
    <location>
        <begin position="43"/>
        <end position="60"/>
    </location>
</feature>
<evidence type="ECO:0000256" key="5">
    <source>
        <dbReference type="SAM" id="Phobius"/>
    </source>
</evidence>
<keyword evidence="3 5" id="KW-1133">Transmembrane helix</keyword>
<accession>H6REP2</accession>
<dbReference type="InterPro" id="IPR007016">
    <property type="entry name" value="O-antigen_ligase-rel_domated"/>
</dbReference>
<dbReference type="EMBL" id="FO117581">
    <property type="protein sequence ID" value="CCF99503.1"/>
    <property type="molecule type" value="Genomic_DNA"/>
</dbReference>
<feature type="transmembrane region" description="Helical" evidence="5">
    <location>
        <begin position="387"/>
        <end position="406"/>
    </location>
</feature>
<dbReference type="Pfam" id="PF04932">
    <property type="entry name" value="Wzy_C"/>
    <property type="match status" value="1"/>
</dbReference>
<sequence>MAKSAPKQTSLDTSNFLPSLLIIGLLLVGFVPNIEAVDKIAPQWLYLSILNLLCGLFLFFNRKSFKERLVAVLTSYMSLTYMLFVLWAALSYFYAINPTEVLVNIVRHFNTLFMFLHLGILFYNLKDKNRLLSLAIMAILTIEVYAVLEQAMEMYKAGGIQSGNLKGVTANRNITAFSIAIKIPYVLYLIIRTPKLWIKIVYAFLILMSLFSLSMIQSRASFVAAMLIGVLLLAWTLKNYFTSRIPKDLVPNLYYVIPFILAVVLNQALIADKGADAMARVATIKLNTEEGSINQRLRYYEDVLTHITDSPFLGVGIGNWKLKSIDYDKNDIDGYIVPYHAHSDFIQLGAELGFLGFFLYFGIFLFAAYFGFVILFKSDMDSDNKWFVFLMITALGVYFVDANLNFPIARPQVLAPWALTMALISYYYHQVISKKKQPKNISALTFFPLLGVLLMVPSISITNTTYKSLKGQLFLLRDFNNNQFSVTMDKIDNITPDLPNITVTTIPMKSIKARYYFNAKKYDKALALLNEGISANPYLFFSENLKAQIFLKQGKIDSAHVNARKAFYGLSKNALHASTYAQTLQIRGDSKEAVKVFDVLSRKSGPVIWRNFLIVLSQMLPTGDLDFVKYTTKGVELFPDDKQIFSLKKLAVVGQQKVKEAAAISQLGLQNFNQKKYVEAGLEFEKALKIDQLEYAHFENAASAFFMAGDYDKALIYSDLVINQLNPKTGKSEYINALVHLNIGGVPKACELLQQAIDYGYNQAQSTLDQRCK</sequence>
<feature type="transmembrane region" description="Helical" evidence="5">
    <location>
        <begin position="174"/>
        <end position="191"/>
    </location>
</feature>
<dbReference type="SUPFAM" id="SSF48452">
    <property type="entry name" value="TPR-like"/>
    <property type="match status" value="2"/>
</dbReference>
<gene>
    <name evidence="7" type="ORF">VIS_S18BIA10021</name>
</gene>
<proteinExistence type="predicted"/>
<keyword evidence="4 5" id="KW-0472">Membrane</keyword>
<evidence type="ECO:0000313" key="7">
    <source>
        <dbReference type="EMBL" id="CCF99503.1"/>
    </source>
</evidence>